<name>A0A8H6K1Y1_9PEZI</name>
<organism evidence="1 2">
    <name type="scientific">Colletotrichum plurivorum</name>
    <dbReference type="NCBI Taxonomy" id="2175906"/>
    <lineage>
        <taxon>Eukaryota</taxon>
        <taxon>Fungi</taxon>
        <taxon>Dikarya</taxon>
        <taxon>Ascomycota</taxon>
        <taxon>Pezizomycotina</taxon>
        <taxon>Sordariomycetes</taxon>
        <taxon>Hypocreomycetidae</taxon>
        <taxon>Glomerellales</taxon>
        <taxon>Glomerellaceae</taxon>
        <taxon>Colletotrichum</taxon>
        <taxon>Colletotrichum orchidearum species complex</taxon>
    </lineage>
</organism>
<protein>
    <submittedName>
        <fullName evidence="1">Uncharacterized protein</fullName>
    </submittedName>
</protein>
<reference evidence="1" key="1">
    <citation type="journal article" date="2020" name="Phytopathology">
        <title>Genome Sequence Resources of Colletotrichum truncatum, C. plurivorum, C. musicola, and C. sojae: Four Species Pathogenic to Soybean (Glycine max).</title>
        <authorList>
            <person name="Rogerio F."/>
            <person name="Boufleur T.R."/>
            <person name="Ciampi-Guillardi M."/>
            <person name="Sukno S.A."/>
            <person name="Thon M.R."/>
            <person name="Massola Junior N.S."/>
            <person name="Baroncelli R."/>
        </authorList>
    </citation>
    <scope>NUCLEOTIDE SEQUENCE</scope>
    <source>
        <strain evidence="1">LFN00145</strain>
    </source>
</reference>
<keyword evidence="2" id="KW-1185">Reference proteome</keyword>
<gene>
    <name evidence="1" type="ORF">CPLU01_11704</name>
</gene>
<comment type="caution">
    <text evidence="1">The sequence shown here is derived from an EMBL/GenBank/DDBJ whole genome shotgun (WGS) entry which is preliminary data.</text>
</comment>
<proteinExistence type="predicted"/>
<evidence type="ECO:0000313" key="1">
    <source>
        <dbReference type="EMBL" id="KAF6822951.1"/>
    </source>
</evidence>
<dbReference type="EMBL" id="WIGO01000224">
    <property type="protein sequence ID" value="KAF6822951.1"/>
    <property type="molecule type" value="Genomic_DNA"/>
</dbReference>
<accession>A0A8H6K1Y1</accession>
<sequence>MSLSPLGLGHACKRPVGPRGAQLGLPLHTAKFGASSLDRREEELCIFGSFVATPADHREIAAIRNGERAARLEPEVEAGQCVNGSECNQEARAEGTASSEEFAVGGLIAAKSLQGECREIEVPVEELEEVGVVVLEDVAAKELLPDELLEAVLSDEDVETEELELLLVELLDVAAALLVELGGSVEELEVALAVLESEELEDPDEVPVDEVSVEEKPAEDVSVEALLVYDVLVDDGLVEEVLIPVDEEPKEEDARELVVDETTEADSDDVAEEPIPDELELDEVDVADCGWLMLDDVLPLELPVKELEVVERVVEIATLALLKVVFIHWDKLDGEVMGLLAKGELTPVLVNTDVGAGVLDDAMEATLLDDIPLTIPKINSKSAEASGGPWAAIVPTTANRRAVSFNMPIFSVTDAKRNARS</sequence>
<evidence type="ECO:0000313" key="2">
    <source>
        <dbReference type="Proteomes" id="UP000654918"/>
    </source>
</evidence>
<dbReference type="AlphaFoldDB" id="A0A8H6K1Y1"/>
<dbReference type="Proteomes" id="UP000654918">
    <property type="component" value="Unassembled WGS sequence"/>
</dbReference>